<evidence type="ECO:0000256" key="1">
    <source>
        <dbReference type="ARBA" id="ARBA00004141"/>
    </source>
</evidence>
<dbReference type="GO" id="GO:0016020">
    <property type="term" value="C:membrane"/>
    <property type="evidence" value="ECO:0007669"/>
    <property type="project" value="UniProtKB-SubCell"/>
</dbReference>
<dbReference type="EMBL" id="QGNW01000554">
    <property type="protein sequence ID" value="RVW68032.1"/>
    <property type="molecule type" value="Genomic_DNA"/>
</dbReference>
<dbReference type="AlphaFoldDB" id="A0A438G758"/>
<evidence type="ECO:0000256" key="4">
    <source>
        <dbReference type="ARBA" id="ARBA00022989"/>
    </source>
</evidence>
<organism evidence="10 11">
    <name type="scientific">Vitis vinifera</name>
    <name type="common">Grape</name>
    <dbReference type="NCBI Taxonomy" id="29760"/>
    <lineage>
        <taxon>Eukaryota</taxon>
        <taxon>Viridiplantae</taxon>
        <taxon>Streptophyta</taxon>
        <taxon>Embryophyta</taxon>
        <taxon>Tracheophyta</taxon>
        <taxon>Spermatophyta</taxon>
        <taxon>Magnoliopsida</taxon>
        <taxon>eudicotyledons</taxon>
        <taxon>Gunneridae</taxon>
        <taxon>Pentapetalae</taxon>
        <taxon>rosids</taxon>
        <taxon>Vitales</taxon>
        <taxon>Vitaceae</taxon>
        <taxon>Viteae</taxon>
        <taxon>Vitis</taxon>
    </lineage>
</organism>
<dbReference type="Pfam" id="PF13962">
    <property type="entry name" value="PGG"/>
    <property type="match status" value="1"/>
</dbReference>
<feature type="transmembrane region" description="Helical" evidence="8">
    <location>
        <begin position="509"/>
        <end position="533"/>
    </location>
</feature>
<dbReference type="SUPFAM" id="SSF48403">
    <property type="entry name" value="Ankyrin repeat"/>
    <property type="match status" value="1"/>
</dbReference>
<keyword evidence="4 8" id="KW-1133">Transmembrane helix</keyword>
<gene>
    <name evidence="10" type="primary">ACD6_5</name>
    <name evidence="10" type="ORF">CK203_064815</name>
</gene>
<keyword evidence="2 8" id="KW-0812">Transmembrane</keyword>
<dbReference type="InterPro" id="IPR002110">
    <property type="entry name" value="Ankyrin_rpt"/>
</dbReference>
<feature type="transmembrane region" description="Helical" evidence="8">
    <location>
        <begin position="435"/>
        <end position="453"/>
    </location>
</feature>
<evidence type="ECO:0000256" key="8">
    <source>
        <dbReference type="SAM" id="Phobius"/>
    </source>
</evidence>
<dbReference type="PROSITE" id="PS50297">
    <property type="entry name" value="ANK_REP_REGION"/>
    <property type="match status" value="3"/>
</dbReference>
<dbReference type="SMART" id="SM00248">
    <property type="entry name" value="ANK"/>
    <property type="match status" value="6"/>
</dbReference>
<dbReference type="PRINTS" id="PR01415">
    <property type="entry name" value="ANKYRIN"/>
</dbReference>
<feature type="repeat" description="ANK" evidence="7">
    <location>
        <begin position="63"/>
        <end position="85"/>
    </location>
</feature>
<evidence type="ECO:0000256" key="2">
    <source>
        <dbReference type="ARBA" id="ARBA00022692"/>
    </source>
</evidence>
<evidence type="ECO:0000313" key="11">
    <source>
        <dbReference type="Proteomes" id="UP000288805"/>
    </source>
</evidence>
<evidence type="ECO:0000256" key="3">
    <source>
        <dbReference type="ARBA" id="ARBA00022737"/>
    </source>
</evidence>
<evidence type="ECO:0000256" key="5">
    <source>
        <dbReference type="ARBA" id="ARBA00023043"/>
    </source>
</evidence>
<accession>A0A438G758</accession>
<comment type="subcellular location">
    <subcellularLocation>
        <location evidence="1">Membrane</location>
        <topology evidence="1">Multi-pass membrane protein</topology>
    </subcellularLocation>
</comment>
<feature type="repeat" description="ANK" evidence="7">
    <location>
        <begin position="250"/>
        <end position="276"/>
    </location>
</feature>
<dbReference type="InterPro" id="IPR026961">
    <property type="entry name" value="PGG_dom"/>
</dbReference>
<feature type="repeat" description="ANK" evidence="7">
    <location>
        <begin position="145"/>
        <end position="168"/>
    </location>
</feature>
<dbReference type="PANTHER" id="PTHR24186:SF53">
    <property type="entry name" value="PGG DOMAIN-CONTAINING PROTEIN"/>
    <property type="match status" value="1"/>
</dbReference>
<feature type="transmembrane region" description="Helical" evidence="8">
    <location>
        <begin position="539"/>
        <end position="563"/>
    </location>
</feature>
<proteinExistence type="predicted"/>
<dbReference type="InterPro" id="IPR036770">
    <property type="entry name" value="Ankyrin_rpt-contain_sf"/>
</dbReference>
<comment type="caution">
    <text evidence="10">The sequence shown here is derived from an EMBL/GenBank/DDBJ whole genome shotgun (WGS) entry which is preliminary data.</text>
</comment>
<evidence type="ECO:0000259" key="9">
    <source>
        <dbReference type="Pfam" id="PF13962"/>
    </source>
</evidence>
<keyword evidence="6 8" id="KW-0472">Membrane</keyword>
<protein>
    <submittedName>
        <fullName evidence="10">Protein accelerated cell death 6</fullName>
    </submittedName>
</protein>
<keyword evidence="5 7" id="KW-0040">ANK repeat</keyword>
<evidence type="ECO:0000256" key="7">
    <source>
        <dbReference type="PROSITE-ProRule" id="PRU00023"/>
    </source>
</evidence>
<evidence type="ECO:0000256" key="6">
    <source>
        <dbReference type="ARBA" id="ARBA00023136"/>
    </source>
</evidence>
<dbReference type="Pfam" id="PF12796">
    <property type="entry name" value="Ank_2"/>
    <property type="match status" value="2"/>
</dbReference>
<sequence>MDLSTSNHVADQDHATQTQIWNPAAAQSEIIAMDSTQFDQPECVNWILTLPSSSSLLQRPNLKGDTPLHLAAREGHLEVVKALLEAAKALPMDIESGVGADKALVRMRNKGKDTALHEAVRYRHSDVVKLLIKVDPEFMYGENISGGTPLYMAAERGFSDLVEIIIENTSTSPAYHGLMGRTALHAAVIRKDKVMTKKILEWKPALTKEVDEIGWSPLHCAAYLGCSPTIVRELLQKSDKSVPYLGIKDGNKTALHIAANRGHMKIVELLASHSPDCCEQVDDKGNNVFHFAMLKRRWLATGNLLYNSWLGVRGVVNEKNGEGDTPFHLISSYQIDDPTFICNLGVDKMAFNNQNFTGMDILSRANDICGRRHFVLRRFYRFKEAYVGPLWWREEIKEDDGSSEGKGNEGDKGINIKNGSSDFSKVIQRRGENHLIVAALIATVTFAAGFTLPGGYNVNEGTATLAKKTAFKAFVVMDTLAMVLSVSAIFIFFFMSWHVKKASLNKHIIPGFFLTMLAMGAMVMAFMTGLYAVLPESSWLPLFTCIICCSFFLSLYFELNVLLKGYKVMFYFKKKYKLGKASH</sequence>
<dbReference type="Proteomes" id="UP000288805">
    <property type="component" value="Unassembled WGS sequence"/>
</dbReference>
<dbReference type="PROSITE" id="PS50088">
    <property type="entry name" value="ANK_REPEAT"/>
    <property type="match status" value="3"/>
</dbReference>
<evidence type="ECO:0000313" key="10">
    <source>
        <dbReference type="EMBL" id="RVW68032.1"/>
    </source>
</evidence>
<feature type="transmembrane region" description="Helical" evidence="8">
    <location>
        <begin position="473"/>
        <end position="497"/>
    </location>
</feature>
<keyword evidence="3" id="KW-0677">Repeat</keyword>
<feature type="domain" description="PGG" evidence="9">
    <location>
        <begin position="427"/>
        <end position="533"/>
    </location>
</feature>
<dbReference type="Gene3D" id="1.25.40.20">
    <property type="entry name" value="Ankyrin repeat-containing domain"/>
    <property type="match status" value="2"/>
</dbReference>
<name>A0A438G758_VITVI</name>
<dbReference type="PANTHER" id="PTHR24186">
    <property type="entry name" value="PROTEIN PHOSPHATASE 1 REGULATORY SUBUNIT"/>
    <property type="match status" value="1"/>
</dbReference>
<reference evidence="10 11" key="1">
    <citation type="journal article" date="2018" name="PLoS Genet.">
        <title>Population sequencing reveals clonal diversity and ancestral inbreeding in the grapevine cultivar Chardonnay.</title>
        <authorList>
            <person name="Roach M.J."/>
            <person name="Johnson D.L."/>
            <person name="Bohlmann J."/>
            <person name="van Vuuren H.J."/>
            <person name="Jones S.J."/>
            <person name="Pretorius I.S."/>
            <person name="Schmidt S.A."/>
            <person name="Borneman A.R."/>
        </authorList>
    </citation>
    <scope>NUCLEOTIDE SEQUENCE [LARGE SCALE GENOMIC DNA]</scope>
    <source>
        <strain evidence="11">cv. Chardonnay</strain>
        <tissue evidence="10">Leaf</tissue>
    </source>
</reference>